<dbReference type="PROSITE" id="PS00108">
    <property type="entry name" value="PROTEIN_KINASE_ST"/>
    <property type="match status" value="1"/>
</dbReference>
<dbReference type="PANTHER" id="PTHR24346:SF49">
    <property type="entry name" value="NIM1 SERINE_THREONINE PROTEIN KINASE"/>
    <property type="match status" value="1"/>
</dbReference>
<feature type="compositionally biased region" description="Low complexity" evidence="11">
    <location>
        <begin position="8"/>
        <end position="21"/>
    </location>
</feature>
<organism evidence="13 14">
    <name type="scientific">Gryllus longicercus</name>
    <dbReference type="NCBI Taxonomy" id="2509291"/>
    <lineage>
        <taxon>Eukaryota</taxon>
        <taxon>Metazoa</taxon>
        <taxon>Ecdysozoa</taxon>
        <taxon>Arthropoda</taxon>
        <taxon>Hexapoda</taxon>
        <taxon>Insecta</taxon>
        <taxon>Pterygota</taxon>
        <taxon>Neoptera</taxon>
        <taxon>Polyneoptera</taxon>
        <taxon>Orthoptera</taxon>
        <taxon>Ensifera</taxon>
        <taxon>Gryllidea</taxon>
        <taxon>Grylloidea</taxon>
        <taxon>Gryllidae</taxon>
        <taxon>Gryllinae</taxon>
        <taxon>Gryllus</taxon>
    </lineage>
</organism>
<dbReference type="InterPro" id="IPR017441">
    <property type="entry name" value="Protein_kinase_ATP_BS"/>
</dbReference>
<protein>
    <recommendedName>
        <fullName evidence="1">non-specific serine/threonine protein kinase</fullName>
        <ecNumber evidence="1">2.7.11.1</ecNumber>
    </recommendedName>
</protein>
<dbReference type="GO" id="GO:0000226">
    <property type="term" value="P:microtubule cytoskeleton organization"/>
    <property type="evidence" value="ECO:0007669"/>
    <property type="project" value="TreeGrafter"/>
</dbReference>
<evidence type="ECO:0000313" key="13">
    <source>
        <dbReference type="EMBL" id="KAK7792487.1"/>
    </source>
</evidence>
<dbReference type="FunFam" id="1.10.510.10:FF:000571">
    <property type="entry name" value="Maternal embryonic leucine zipper kinase"/>
    <property type="match status" value="1"/>
</dbReference>
<dbReference type="FunFam" id="3.30.200.20:FF:000003">
    <property type="entry name" value="Non-specific serine/threonine protein kinase"/>
    <property type="match status" value="1"/>
</dbReference>
<feature type="domain" description="Protein kinase" evidence="12">
    <location>
        <begin position="54"/>
        <end position="307"/>
    </location>
</feature>
<dbReference type="EMBL" id="JAZDUA010000445">
    <property type="protein sequence ID" value="KAK7792487.1"/>
    <property type="molecule type" value="Genomic_DNA"/>
</dbReference>
<evidence type="ECO:0000259" key="12">
    <source>
        <dbReference type="PROSITE" id="PS50011"/>
    </source>
</evidence>
<evidence type="ECO:0000256" key="5">
    <source>
        <dbReference type="ARBA" id="ARBA00022777"/>
    </source>
</evidence>
<feature type="region of interest" description="Disordered" evidence="11">
    <location>
        <begin position="1"/>
        <end position="21"/>
    </location>
</feature>
<comment type="similarity">
    <text evidence="10">Belongs to the protein kinase superfamily.</text>
</comment>
<dbReference type="GO" id="GO:0035556">
    <property type="term" value="P:intracellular signal transduction"/>
    <property type="evidence" value="ECO:0007669"/>
    <property type="project" value="TreeGrafter"/>
</dbReference>
<dbReference type="SUPFAM" id="SSF56112">
    <property type="entry name" value="Protein kinase-like (PK-like)"/>
    <property type="match status" value="1"/>
</dbReference>
<dbReference type="InterPro" id="IPR011009">
    <property type="entry name" value="Kinase-like_dom_sf"/>
</dbReference>
<evidence type="ECO:0000256" key="11">
    <source>
        <dbReference type="SAM" id="MobiDB-lite"/>
    </source>
</evidence>
<proteinExistence type="inferred from homology"/>
<evidence type="ECO:0000313" key="14">
    <source>
        <dbReference type="Proteomes" id="UP001378592"/>
    </source>
</evidence>
<dbReference type="CDD" id="cd14075">
    <property type="entry name" value="STKc_NIM1"/>
    <property type="match status" value="1"/>
</dbReference>
<evidence type="ECO:0000256" key="6">
    <source>
        <dbReference type="ARBA" id="ARBA00022840"/>
    </source>
</evidence>
<keyword evidence="4 9" id="KW-0547">Nucleotide-binding</keyword>
<keyword evidence="5" id="KW-0418">Kinase</keyword>
<dbReference type="PROSITE" id="PS50011">
    <property type="entry name" value="PROTEIN_KINASE_DOM"/>
    <property type="match status" value="1"/>
</dbReference>
<accession>A0AAN9YWT8</accession>
<comment type="catalytic activity">
    <reaction evidence="7">
        <text>L-threonyl-[protein] + ATP = O-phospho-L-threonyl-[protein] + ADP + H(+)</text>
        <dbReference type="Rhea" id="RHEA:46608"/>
        <dbReference type="Rhea" id="RHEA-COMP:11060"/>
        <dbReference type="Rhea" id="RHEA-COMP:11605"/>
        <dbReference type="ChEBI" id="CHEBI:15378"/>
        <dbReference type="ChEBI" id="CHEBI:30013"/>
        <dbReference type="ChEBI" id="CHEBI:30616"/>
        <dbReference type="ChEBI" id="CHEBI:61977"/>
        <dbReference type="ChEBI" id="CHEBI:456216"/>
        <dbReference type="EC" id="2.7.11.1"/>
    </reaction>
</comment>
<gene>
    <name evidence="13" type="ORF">R5R35_011037</name>
</gene>
<comment type="catalytic activity">
    <reaction evidence="8">
        <text>L-seryl-[protein] + ATP = O-phospho-L-seryl-[protein] + ADP + H(+)</text>
        <dbReference type="Rhea" id="RHEA:17989"/>
        <dbReference type="Rhea" id="RHEA-COMP:9863"/>
        <dbReference type="Rhea" id="RHEA-COMP:11604"/>
        <dbReference type="ChEBI" id="CHEBI:15378"/>
        <dbReference type="ChEBI" id="CHEBI:29999"/>
        <dbReference type="ChEBI" id="CHEBI:30616"/>
        <dbReference type="ChEBI" id="CHEBI:83421"/>
        <dbReference type="ChEBI" id="CHEBI:456216"/>
        <dbReference type="EC" id="2.7.11.1"/>
    </reaction>
</comment>
<evidence type="ECO:0000256" key="10">
    <source>
        <dbReference type="RuleBase" id="RU000304"/>
    </source>
</evidence>
<dbReference type="AlphaFoldDB" id="A0AAN9YWT8"/>
<dbReference type="Gene3D" id="1.10.510.10">
    <property type="entry name" value="Transferase(Phosphotransferase) domain 1"/>
    <property type="match status" value="1"/>
</dbReference>
<feature type="binding site" evidence="9">
    <location>
        <position position="83"/>
    </location>
    <ligand>
        <name>ATP</name>
        <dbReference type="ChEBI" id="CHEBI:30616"/>
    </ligand>
</feature>
<dbReference type="Pfam" id="PF00069">
    <property type="entry name" value="Pkinase"/>
    <property type="match status" value="1"/>
</dbReference>
<evidence type="ECO:0000256" key="3">
    <source>
        <dbReference type="ARBA" id="ARBA00022679"/>
    </source>
</evidence>
<dbReference type="EC" id="2.7.11.1" evidence="1"/>
<evidence type="ECO:0000256" key="7">
    <source>
        <dbReference type="ARBA" id="ARBA00047899"/>
    </source>
</evidence>
<evidence type="ECO:0000256" key="4">
    <source>
        <dbReference type="ARBA" id="ARBA00022741"/>
    </source>
</evidence>
<dbReference type="PROSITE" id="PS00107">
    <property type="entry name" value="PROTEIN_KINASE_ATP"/>
    <property type="match status" value="1"/>
</dbReference>
<evidence type="ECO:0000256" key="2">
    <source>
        <dbReference type="ARBA" id="ARBA00022527"/>
    </source>
</evidence>
<evidence type="ECO:0000256" key="9">
    <source>
        <dbReference type="PROSITE-ProRule" id="PRU10141"/>
    </source>
</evidence>
<dbReference type="PANTHER" id="PTHR24346">
    <property type="entry name" value="MAP/MICROTUBULE AFFINITY-REGULATING KINASE"/>
    <property type="match status" value="1"/>
</dbReference>
<name>A0AAN9YWT8_9ORTH</name>
<sequence length="465" mass="51736">MDAALSRATTSGSAAGTSESVGVGATPYQKLLYALHNDQRFVNEVSLGRRVGFYRFRGDLGTGNFSHVKMAVHQLCKERVAIKILDKSKLDQKTRHMLTREILTMEAIHHPNIIRLYEVLETYSRIHLVLEYAGGGELFNKITSAGRFTESEARSIFSQITSAVKYMHGKKIIHRDIKAENVFFSTPTLVKLGDFGFSTELNSGYDQHLTTFCGSPPYAAPELFCDDSYLGAPVDIWALGVLLYFMVSGQMPFKAQTVASLKKYIIDGNYTMPSHLSEPCKILIGGILKRAPSDRLTMMDIQNSDWLKDCHFPSSPGPGEKYSLLPTVLLEEKLHTSKSENDLSDKTNNGPSALDIERKARNYLHELGITENMLVEHVERGAKSAVIGTYRIIVHRFQRQATVTCATMYDASRSCESADSSGTCQSASSSGYNFPLSLRRRSKSAAVKSNYMKGHKNRSRTCIIL</sequence>
<evidence type="ECO:0000256" key="1">
    <source>
        <dbReference type="ARBA" id="ARBA00012513"/>
    </source>
</evidence>
<dbReference type="InterPro" id="IPR008271">
    <property type="entry name" value="Ser/Thr_kinase_AS"/>
</dbReference>
<dbReference type="GO" id="GO:0050321">
    <property type="term" value="F:tau-protein kinase activity"/>
    <property type="evidence" value="ECO:0007669"/>
    <property type="project" value="TreeGrafter"/>
</dbReference>
<dbReference type="GO" id="GO:0005524">
    <property type="term" value="F:ATP binding"/>
    <property type="evidence" value="ECO:0007669"/>
    <property type="project" value="UniProtKB-UniRule"/>
</dbReference>
<keyword evidence="2 10" id="KW-0723">Serine/threonine-protein kinase</keyword>
<dbReference type="Proteomes" id="UP001378592">
    <property type="component" value="Unassembled WGS sequence"/>
</dbReference>
<dbReference type="GO" id="GO:0005737">
    <property type="term" value="C:cytoplasm"/>
    <property type="evidence" value="ECO:0007669"/>
    <property type="project" value="TreeGrafter"/>
</dbReference>
<keyword evidence="6 9" id="KW-0067">ATP-binding</keyword>
<comment type="caution">
    <text evidence="13">The sequence shown here is derived from an EMBL/GenBank/DDBJ whole genome shotgun (WGS) entry which is preliminary data.</text>
</comment>
<dbReference type="InterPro" id="IPR000719">
    <property type="entry name" value="Prot_kinase_dom"/>
</dbReference>
<dbReference type="InterPro" id="IPR049571">
    <property type="entry name" value="NIM1K_STKc"/>
</dbReference>
<keyword evidence="3" id="KW-0808">Transferase</keyword>
<reference evidence="13 14" key="1">
    <citation type="submission" date="2024-03" db="EMBL/GenBank/DDBJ databases">
        <title>The genome assembly and annotation of the cricket Gryllus longicercus Weissman &amp; Gray.</title>
        <authorList>
            <person name="Szrajer S."/>
            <person name="Gray D."/>
            <person name="Ylla G."/>
        </authorList>
    </citation>
    <scope>NUCLEOTIDE SEQUENCE [LARGE SCALE GENOMIC DNA]</scope>
    <source>
        <strain evidence="13">DAG 2021-001</strain>
        <tissue evidence="13">Whole body minus gut</tissue>
    </source>
</reference>
<dbReference type="SMART" id="SM00220">
    <property type="entry name" value="S_TKc"/>
    <property type="match status" value="1"/>
</dbReference>
<evidence type="ECO:0000256" key="8">
    <source>
        <dbReference type="ARBA" id="ARBA00048679"/>
    </source>
</evidence>
<keyword evidence="14" id="KW-1185">Reference proteome</keyword>